<feature type="compositionally biased region" description="Polar residues" evidence="8">
    <location>
        <begin position="1"/>
        <end position="13"/>
    </location>
</feature>
<dbReference type="GO" id="GO:0006281">
    <property type="term" value="P:DNA repair"/>
    <property type="evidence" value="ECO:0007669"/>
    <property type="project" value="InterPro"/>
</dbReference>
<reference evidence="9" key="1">
    <citation type="journal article" date="2017" name="Nature">
        <title>The genome of Chenopodium quinoa.</title>
        <authorList>
            <person name="Jarvis D.E."/>
            <person name="Ho Y.S."/>
            <person name="Lightfoot D.J."/>
            <person name="Schmoeckel S.M."/>
            <person name="Li B."/>
            <person name="Borm T.J.A."/>
            <person name="Ohyanagi H."/>
            <person name="Mineta K."/>
            <person name="Michell C.T."/>
            <person name="Saber N."/>
            <person name="Kharbatia N.M."/>
            <person name="Rupper R.R."/>
            <person name="Sharp A.R."/>
            <person name="Dally N."/>
            <person name="Boughton B.A."/>
            <person name="Woo Y.H."/>
            <person name="Gao G."/>
            <person name="Schijlen E.G.W.M."/>
            <person name="Guo X."/>
            <person name="Momin A.A."/>
            <person name="Negrao S."/>
            <person name="Al-Babili S."/>
            <person name="Gehring C."/>
            <person name="Roessner U."/>
            <person name="Jung C."/>
            <person name="Murphy K."/>
            <person name="Arold S.T."/>
            <person name="Gojobori T."/>
            <person name="van der Linden C.G."/>
            <person name="van Loo E.N."/>
            <person name="Jellen E.N."/>
            <person name="Maughan P.J."/>
            <person name="Tester M."/>
        </authorList>
    </citation>
    <scope>NUCLEOTIDE SEQUENCE [LARGE SCALE GENOMIC DNA]</scope>
    <source>
        <strain evidence="9">cv. PI 614886</strain>
    </source>
</reference>
<dbReference type="InterPro" id="IPR004582">
    <property type="entry name" value="Checkpoint_prot_Rad17_Rad24"/>
</dbReference>
<dbReference type="GO" id="GO:0005634">
    <property type="term" value="C:nucleus"/>
    <property type="evidence" value="ECO:0007669"/>
    <property type="project" value="UniProtKB-SubCell"/>
</dbReference>
<dbReference type="GO" id="GO:0000077">
    <property type="term" value="P:DNA damage checkpoint signaling"/>
    <property type="evidence" value="ECO:0007669"/>
    <property type="project" value="TreeGrafter"/>
</dbReference>
<dbReference type="GO" id="GO:0033314">
    <property type="term" value="P:mitotic DNA replication checkpoint signaling"/>
    <property type="evidence" value="ECO:0007669"/>
    <property type="project" value="TreeGrafter"/>
</dbReference>
<evidence type="ECO:0000256" key="1">
    <source>
        <dbReference type="ARBA" id="ARBA00004123"/>
    </source>
</evidence>
<keyword evidence="6" id="KW-0539">Nucleus</keyword>
<evidence type="ECO:0000256" key="6">
    <source>
        <dbReference type="ARBA" id="ARBA00023242"/>
    </source>
</evidence>
<reference evidence="9" key="2">
    <citation type="submission" date="2021-03" db="UniProtKB">
        <authorList>
            <consortium name="EnsemblPlants"/>
        </authorList>
    </citation>
    <scope>IDENTIFICATION</scope>
</reference>
<dbReference type="Gene3D" id="3.40.50.300">
    <property type="entry name" value="P-loop containing nucleotide triphosphate hydrolases"/>
    <property type="match status" value="1"/>
</dbReference>
<sequence length="1658" mass="184846">MDNPPDQTDQPPISNVVDLQSPDPKLVRRKFVQTTLFPLKPHDTKVEEIAADDGDAAEVGGSQGGKRKRGRPKGSTTPQKRGSKKVNDTKVEVIADDDDEEEVCGSQGGKRKRARNTKGNSTPSKRVSKKAAVNGKDASVVDLDDTESPDDASPHQLKTKQRASTRNGRTNGNKATSTSKLSTHPIATLQSPQPVPDLWLEAKKTAEENSRIFAGKQIHPFFSSWKAGKKDLETIEAENNGYFNKRKERNVEIGPIHVFDNVKDDLDSIDWSNWTFDEGIFSTSCNQERKRSCFEGIVGSLNFDDIPRASNTSRTSLLLKDVSLAHFCSTDEDFSVMFTYTSPIVINEDVTPCDSLKNLEKNSEETELCIFGKVGQVSTHFEQQNVVPQERNMEDYLNRGNYPENSMWANKYHPEKGLEVCGNSEAVKFINDWLHRWHEMDFRFSKSSYSADKCLIQDGEYDSDSDAENLEASGLKNVLLVTGPVGSGKSAAIYACAKEQGFQVIEVNASDWRNGALLKQKFGEAVGSHFLKRAQESPKGKLNLKTSPVKTNGAAEQYLNDGLVEVISLSEEEDYVGNNESQYHGNGKLSCDKGDIKSLILFEDVDITLCDDRGFISTIQQLADIGKRPMILTNECPLLPDSLDREEVCFTMPSLKELADHIFLVSSAEKANIQPNLIERCIKFCGGDIRKTLMNLQFWCQSKECVKDGNMRSIFSPLMFNLEAGHRVLPKLIPWALPSSLSEFVEAEVAKSFCKMEENHSLLGLIEEEESGDISIQDQLDLDISESASIEAKKEAILSGDCFLHVDNDIIEGSNTCEFFNSSGSPVAFTRRNVRRKSDTVLSESEDEICNNEYLAVSDSLPGDGNDTLSQNSQFSVLHLALEGLSNSVGGQLLQSGAKEVELARHRSPDMEHANDFNFFAVGNSCKQSTDLLVHSAEEKHQHLEFVRANCSSNGDNKDSLSLLNDLLAHTQDGNLDTNMHQFPVVDYEMFSIIGNSNNQSAHQVFHFGDANGVKIETENAGNLCLDPLSDQVRTCKEGENPIKRCLFTPPTHADPISGTIGSTRNQSTGQLMQCIEKASMAEPQHWHLEMGTVNLDGPVIADVSFNPSFDHLNLEKTQNSENQHPETASANPFSYTALGDSFNPSNDQLFHFVEAKEKEIQRQHPETVDRSDNSFVAVDVPLLQLSNQFCEIGKEKEIQQQHPQVPTVKHASCLQVGDSLKLMSEQIYRDEAKAKSAQHLLPDKKNVFGFASFPAVDNSPNPLDGQTLNLAKAEEHHRQYSDATNFNHFKDQCQSFDMSYVPESTFVPETEVNDGTECPSGTDMMEIVSPIATDDADPSVIGHQASDYRFCGIDLNLNARDEEMGDSHRENEHHEPSTSGCQVMDECSRMDFFKKSKKSRSSALKVKNPVQERWNELRQTDLGQYCVTEHKNALQLVELGYRMSNLISEGDLLLHDYEFLLNDSSGLSEEDFSFGLHDQQIQMAFYIAQYGYFLYAKEIDALQSKLGLANNLHLGWEMLISTTNSMALGKLLSLNKRQIPLIDTSIKQAATTVDISSTREREMCLQNIVQSVVPLRSYLTVRGSVLHDYLSSLTHISRSEASRSAEAAEKTKRRRVRVAKNYLSCGGLDLSQDDILKLNEYDFCRRDSSKSTPETYR</sequence>
<evidence type="ECO:0000313" key="10">
    <source>
        <dbReference type="Proteomes" id="UP000596660"/>
    </source>
</evidence>
<dbReference type="GO" id="GO:0003689">
    <property type="term" value="F:DNA clamp loader activity"/>
    <property type="evidence" value="ECO:0007669"/>
    <property type="project" value="TreeGrafter"/>
</dbReference>
<feature type="region of interest" description="Disordered" evidence="8">
    <location>
        <begin position="35"/>
        <end position="192"/>
    </location>
</feature>
<keyword evidence="7" id="KW-0131">Cell cycle</keyword>
<feature type="compositionally biased region" description="Polar residues" evidence="8">
    <location>
        <begin position="164"/>
        <end position="182"/>
    </location>
</feature>
<keyword evidence="5" id="KW-0067">ATP-binding</keyword>
<evidence type="ECO:0000256" key="7">
    <source>
        <dbReference type="ARBA" id="ARBA00023306"/>
    </source>
</evidence>
<dbReference type="Gramene" id="AUR62019047-RA">
    <property type="protein sequence ID" value="AUR62019047-RA:cds"/>
    <property type="gene ID" value="AUR62019047"/>
</dbReference>
<evidence type="ECO:0000313" key="9">
    <source>
        <dbReference type="EnsemblPlants" id="AUR62019047-RA:cds"/>
    </source>
</evidence>
<dbReference type="GO" id="GO:0003682">
    <property type="term" value="F:chromatin binding"/>
    <property type="evidence" value="ECO:0007669"/>
    <property type="project" value="TreeGrafter"/>
</dbReference>
<evidence type="ECO:0000256" key="5">
    <source>
        <dbReference type="ARBA" id="ARBA00022840"/>
    </source>
</evidence>
<accession>A0A803LV03</accession>
<dbReference type="PANTHER" id="PTHR12172">
    <property type="entry name" value="CELL CYCLE CHECKPOINT PROTEIN RAD17"/>
    <property type="match status" value="1"/>
</dbReference>
<dbReference type="InterPro" id="IPR027417">
    <property type="entry name" value="P-loop_NTPase"/>
</dbReference>
<evidence type="ECO:0000256" key="8">
    <source>
        <dbReference type="SAM" id="MobiDB-lite"/>
    </source>
</evidence>
<evidence type="ECO:0000256" key="3">
    <source>
        <dbReference type="ARBA" id="ARBA00022741"/>
    </source>
</evidence>
<feature type="region of interest" description="Disordered" evidence="8">
    <location>
        <begin position="1"/>
        <end position="21"/>
    </location>
</feature>
<keyword evidence="3" id="KW-0547">Nucleotide-binding</keyword>
<evidence type="ECO:0000256" key="2">
    <source>
        <dbReference type="ARBA" id="ARBA00006168"/>
    </source>
</evidence>
<dbReference type="GO" id="GO:0005524">
    <property type="term" value="F:ATP binding"/>
    <property type="evidence" value="ECO:0007669"/>
    <property type="project" value="UniProtKB-KW"/>
</dbReference>
<organism evidence="9 10">
    <name type="scientific">Chenopodium quinoa</name>
    <name type="common">Quinoa</name>
    <dbReference type="NCBI Taxonomy" id="63459"/>
    <lineage>
        <taxon>Eukaryota</taxon>
        <taxon>Viridiplantae</taxon>
        <taxon>Streptophyta</taxon>
        <taxon>Embryophyta</taxon>
        <taxon>Tracheophyta</taxon>
        <taxon>Spermatophyta</taxon>
        <taxon>Magnoliopsida</taxon>
        <taxon>eudicotyledons</taxon>
        <taxon>Gunneridae</taxon>
        <taxon>Pentapetalae</taxon>
        <taxon>Caryophyllales</taxon>
        <taxon>Chenopodiaceae</taxon>
        <taxon>Chenopodioideae</taxon>
        <taxon>Atripliceae</taxon>
        <taxon>Chenopodium</taxon>
    </lineage>
</organism>
<comment type="subcellular location">
    <subcellularLocation>
        <location evidence="1">Nucleus</location>
    </subcellularLocation>
</comment>
<dbReference type="OMA" id="SLWIHKY"/>
<feature type="compositionally biased region" description="Acidic residues" evidence="8">
    <location>
        <begin position="94"/>
        <end position="103"/>
    </location>
</feature>
<gene>
    <name evidence="9" type="primary">LOC110709754</name>
</gene>
<evidence type="ECO:0008006" key="11">
    <source>
        <dbReference type="Google" id="ProtNLM"/>
    </source>
</evidence>
<keyword evidence="10" id="KW-1185">Reference proteome</keyword>
<comment type="similarity">
    <text evidence="2">Belongs to the rad17/RAD24 family.</text>
</comment>
<evidence type="ECO:0000256" key="4">
    <source>
        <dbReference type="ARBA" id="ARBA00022763"/>
    </source>
</evidence>
<keyword evidence="4" id="KW-0227">DNA damage</keyword>
<dbReference type="EnsemblPlants" id="AUR62019047-RA">
    <property type="protein sequence ID" value="AUR62019047-RA:cds"/>
    <property type="gene ID" value="AUR62019047"/>
</dbReference>
<name>A0A803LV03_CHEQI</name>
<proteinExistence type="inferred from homology"/>
<dbReference type="Proteomes" id="UP000596660">
    <property type="component" value="Unplaced"/>
</dbReference>
<dbReference type="Gene3D" id="1.10.8.60">
    <property type="match status" value="1"/>
</dbReference>
<dbReference type="SUPFAM" id="SSF52540">
    <property type="entry name" value="P-loop containing nucleoside triphosphate hydrolases"/>
    <property type="match status" value="1"/>
</dbReference>
<dbReference type="PANTHER" id="PTHR12172:SF1">
    <property type="entry name" value="P-LOOP CONTAINING NUCLEOSIDE TRIPHOSPHATE HYDROLASES SUPERFAMILY PROTEIN"/>
    <property type="match status" value="1"/>
</dbReference>
<protein>
    <recommendedName>
        <fullName evidence="11">AAA+ ATPase domain-containing protein</fullName>
    </recommendedName>
</protein>